<evidence type="ECO:0000256" key="8">
    <source>
        <dbReference type="SAM" id="Phobius"/>
    </source>
</evidence>
<keyword evidence="3" id="KW-0813">Transport</keyword>
<dbReference type="AlphaFoldDB" id="A0A178Y436"/>
<dbReference type="PROSITE" id="PS51012">
    <property type="entry name" value="ABC_TM2"/>
    <property type="match status" value="1"/>
</dbReference>
<dbReference type="InterPro" id="IPR047817">
    <property type="entry name" value="ABC2_TM_bact-type"/>
</dbReference>
<evidence type="ECO:0000256" key="7">
    <source>
        <dbReference type="ARBA" id="ARBA00023136"/>
    </source>
</evidence>
<feature type="transmembrane region" description="Helical" evidence="8">
    <location>
        <begin position="286"/>
        <end position="307"/>
    </location>
</feature>
<dbReference type="RefSeq" id="WP_066877226.1">
    <property type="nucleotide sequence ID" value="NZ_LNQB01000083.1"/>
</dbReference>
<dbReference type="Gene3D" id="3.40.1710.10">
    <property type="entry name" value="abc type-2 transporter like domain"/>
    <property type="match status" value="1"/>
</dbReference>
<comment type="similarity">
    <text evidence="2">Belongs to the ABC-2 integral membrane protein family.</text>
</comment>
<evidence type="ECO:0000256" key="4">
    <source>
        <dbReference type="ARBA" id="ARBA00022475"/>
    </source>
</evidence>
<evidence type="ECO:0000256" key="2">
    <source>
        <dbReference type="ARBA" id="ARBA00007783"/>
    </source>
</evidence>
<keyword evidence="6 8" id="KW-1133">Transmembrane helix</keyword>
<evidence type="ECO:0000256" key="3">
    <source>
        <dbReference type="ARBA" id="ARBA00022448"/>
    </source>
</evidence>
<dbReference type="Proteomes" id="UP000078507">
    <property type="component" value="Unassembled WGS sequence"/>
</dbReference>
<reference evidence="10 11" key="1">
    <citation type="submission" date="2015-11" db="EMBL/GenBank/DDBJ databases">
        <title>Ensifer anhuiense sp. nov., an effective nitrogen fixation bacterium with Glycine soja.</title>
        <authorList>
            <person name="Yan H."/>
            <person name="Chen W."/>
        </authorList>
    </citation>
    <scope>NUCLEOTIDE SEQUENCE [LARGE SCALE GENOMIC DNA]</scope>
    <source>
        <strain evidence="10 11">LMG 7837</strain>
    </source>
</reference>
<gene>
    <name evidence="10" type="ORF">ATB98_07450</name>
</gene>
<comment type="subcellular location">
    <subcellularLocation>
        <location evidence="1">Cell membrane</location>
        <topology evidence="1">Multi-pass membrane protein</topology>
    </subcellularLocation>
</comment>
<keyword evidence="4" id="KW-1003">Cell membrane</keyword>
<evidence type="ECO:0000313" key="11">
    <source>
        <dbReference type="Proteomes" id="UP000078507"/>
    </source>
</evidence>
<dbReference type="InterPro" id="IPR013525">
    <property type="entry name" value="ABC2_TM"/>
</dbReference>
<feature type="transmembrane region" description="Helical" evidence="8">
    <location>
        <begin position="347"/>
        <end position="365"/>
    </location>
</feature>
<feature type="domain" description="ABC transmembrane type-2" evidence="9">
    <location>
        <begin position="130"/>
        <end position="368"/>
    </location>
</feature>
<keyword evidence="5 8" id="KW-0812">Transmembrane</keyword>
<dbReference type="GO" id="GO:0005886">
    <property type="term" value="C:plasma membrane"/>
    <property type="evidence" value="ECO:0007669"/>
    <property type="project" value="UniProtKB-SubCell"/>
</dbReference>
<dbReference type="PANTHER" id="PTHR30294">
    <property type="entry name" value="MEMBRANE COMPONENT OF ABC TRANSPORTER YHHJ-RELATED"/>
    <property type="match status" value="1"/>
</dbReference>
<sequence>MWWTRLKALIVKELLAVLRDPKARLILVGPPIVQLLVFSYAATLEVKNVDLMVLDRDNGHWSQELIQRIGGSPTFRSVTLAASPAEVRLAIDTQSVLAALEIGPTFSRDIEAGQPAEVQVILDGRRSNASQIVSGYLGRIVGTLAAETPAGKRTGSEAIRIEPRNWFNPNLTYQWFMVPNLVASIALLIGLIVTALSVARERELGTFDQLIVSPLRTHEILLGKLIPPMMIGLFHISIYILAAVFIFGVPLRGSLLLLYGSAVFYLAAVVGVGLFISALSMTQQQAILGAFLFMVPAMLLSGFATPIENMPAWLQPVTLINPLRYFLVIVKGVFLKDIPLAEVIRQTVPLCLIAIVTLSAAAWLFRRRLE</sequence>
<comment type="caution">
    <text evidence="10">The sequence shown here is derived from an EMBL/GenBank/DDBJ whole genome shotgun (WGS) entry which is preliminary data.</text>
</comment>
<dbReference type="InterPro" id="IPR051449">
    <property type="entry name" value="ABC-2_transporter_component"/>
</dbReference>
<dbReference type="GO" id="GO:0140359">
    <property type="term" value="F:ABC-type transporter activity"/>
    <property type="evidence" value="ECO:0007669"/>
    <property type="project" value="InterPro"/>
</dbReference>
<evidence type="ECO:0000313" key="10">
    <source>
        <dbReference type="EMBL" id="OAP42227.1"/>
    </source>
</evidence>
<accession>A0A178Y436</accession>
<dbReference type="STRING" id="36856.ATB98_07450"/>
<protein>
    <recommendedName>
        <fullName evidence="9">ABC transmembrane type-2 domain-containing protein</fullName>
    </recommendedName>
</protein>
<keyword evidence="7 8" id="KW-0472">Membrane</keyword>
<evidence type="ECO:0000256" key="1">
    <source>
        <dbReference type="ARBA" id="ARBA00004651"/>
    </source>
</evidence>
<feature type="transmembrane region" description="Helical" evidence="8">
    <location>
        <begin position="25"/>
        <end position="42"/>
    </location>
</feature>
<name>A0A178Y436_SINSA</name>
<dbReference type="EMBL" id="LNQB01000083">
    <property type="protein sequence ID" value="OAP42227.1"/>
    <property type="molecule type" value="Genomic_DNA"/>
</dbReference>
<organism evidence="10 11">
    <name type="scientific">Sinorhizobium saheli</name>
    <dbReference type="NCBI Taxonomy" id="36856"/>
    <lineage>
        <taxon>Bacteria</taxon>
        <taxon>Pseudomonadati</taxon>
        <taxon>Pseudomonadota</taxon>
        <taxon>Alphaproteobacteria</taxon>
        <taxon>Hyphomicrobiales</taxon>
        <taxon>Rhizobiaceae</taxon>
        <taxon>Sinorhizobium/Ensifer group</taxon>
        <taxon>Sinorhizobium</taxon>
    </lineage>
</organism>
<evidence type="ECO:0000256" key="6">
    <source>
        <dbReference type="ARBA" id="ARBA00022989"/>
    </source>
</evidence>
<evidence type="ECO:0000259" key="9">
    <source>
        <dbReference type="PROSITE" id="PS51012"/>
    </source>
</evidence>
<dbReference type="OrthoDB" id="9784671at2"/>
<proteinExistence type="inferred from homology"/>
<feature type="transmembrane region" description="Helical" evidence="8">
    <location>
        <begin position="173"/>
        <end position="199"/>
    </location>
</feature>
<evidence type="ECO:0000256" key="5">
    <source>
        <dbReference type="ARBA" id="ARBA00022692"/>
    </source>
</evidence>
<dbReference type="Pfam" id="PF12698">
    <property type="entry name" value="ABC2_membrane_3"/>
    <property type="match status" value="1"/>
</dbReference>
<feature type="transmembrane region" description="Helical" evidence="8">
    <location>
        <begin position="225"/>
        <end position="249"/>
    </location>
</feature>
<keyword evidence="11" id="KW-1185">Reference proteome</keyword>
<dbReference type="PANTHER" id="PTHR30294:SF44">
    <property type="entry name" value="MULTIDRUG ABC TRANSPORTER PERMEASE YBHR-RELATED"/>
    <property type="match status" value="1"/>
</dbReference>
<feature type="transmembrane region" description="Helical" evidence="8">
    <location>
        <begin position="255"/>
        <end position="279"/>
    </location>
</feature>